<keyword evidence="3 6" id="KW-0808">Transferase</keyword>
<dbReference type="Gene3D" id="3.40.50.150">
    <property type="entry name" value="Vaccinia Virus protein VP39"/>
    <property type="match status" value="1"/>
</dbReference>
<evidence type="ECO:0000256" key="1">
    <source>
        <dbReference type="ARBA" id="ARBA00005189"/>
    </source>
</evidence>
<dbReference type="GO" id="GO:0008757">
    <property type="term" value="F:S-adenosylmethionine-dependent methyltransferase activity"/>
    <property type="evidence" value="ECO:0007669"/>
    <property type="project" value="InterPro"/>
</dbReference>
<dbReference type="InterPro" id="IPR029063">
    <property type="entry name" value="SAM-dependent_MTases_sf"/>
</dbReference>
<dbReference type="PANTHER" id="PTHR44307">
    <property type="entry name" value="PHOSPHOETHANOLAMINE METHYLTRANSFERASE"/>
    <property type="match status" value="1"/>
</dbReference>
<organism evidence="6 7">
    <name type="scientific">Metabacillus lacus</name>
    <dbReference type="NCBI Taxonomy" id="1983721"/>
    <lineage>
        <taxon>Bacteria</taxon>
        <taxon>Bacillati</taxon>
        <taxon>Bacillota</taxon>
        <taxon>Bacilli</taxon>
        <taxon>Bacillales</taxon>
        <taxon>Bacillaceae</taxon>
        <taxon>Metabacillus</taxon>
    </lineage>
</organism>
<gene>
    <name evidence="6" type="ORF">GJU40_12195</name>
</gene>
<dbReference type="Pfam" id="PF08241">
    <property type="entry name" value="Methyltransf_11"/>
    <property type="match status" value="1"/>
</dbReference>
<dbReference type="RefSeq" id="WP_154308060.1">
    <property type="nucleotide sequence ID" value="NZ_WKKI01000023.1"/>
</dbReference>
<evidence type="ECO:0000256" key="2">
    <source>
        <dbReference type="ARBA" id="ARBA00022603"/>
    </source>
</evidence>
<evidence type="ECO:0000313" key="6">
    <source>
        <dbReference type="EMBL" id="MRX72901.1"/>
    </source>
</evidence>
<dbReference type="AlphaFoldDB" id="A0A7X2IZZ1"/>
<name>A0A7X2IZZ1_9BACI</name>
<keyword evidence="2 6" id="KW-0489">Methyltransferase</keyword>
<feature type="domain" description="Methyltransferase type 11" evidence="5">
    <location>
        <begin position="40"/>
        <end position="133"/>
    </location>
</feature>
<comment type="pathway">
    <text evidence="1">Lipid metabolism.</text>
</comment>
<dbReference type="OrthoDB" id="43862at2"/>
<dbReference type="EMBL" id="WKKI01000023">
    <property type="protein sequence ID" value="MRX72901.1"/>
    <property type="molecule type" value="Genomic_DNA"/>
</dbReference>
<dbReference type="SUPFAM" id="SSF53335">
    <property type="entry name" value="S-adenosyl-L-methionine-dependent methyltransferases"/>
    <property type="match status" value="1"/>
</dbReference>
<dbReference type="InterPro" id="IPR013216">
    <property type="entry name" value="Methyltransf_11"/>
</dbReference>
<dbReference type="CDD" id="cd02440">
    <property type="entry name" value="AdoMet_MTases"/>
    <property type="match status" value="1"/>
</dbReference>
<sequence length="238" mass="26780">MSNYLKMLSSFGVSGAHPGGFALTKAIIEKAGIQKNRHILDAGCGTGQTLEYLLQNGYSAVGADVDSVMIEKAAARLQPEFPKTKLYHCSIEASLLPDSSFDIVLSESVLNFTNLSLSLPECFRILRNTGILLSIEPVIEKILSPKTVKKLLSFYGFQQLFTTEEWRKHFRDAGFQNVQIMNDDDYIYNREDSISEFLADAVVPEQYYKVLSDHQKLTVKHKGDLGYRIFMCEKFPCS</sequence>
<accession>A0A7X2IZZ1</accession>
<evidence type="ECO:0000259" key="5">
    <source>
        <dbReference type="Pfam" id="PF08241"/>
    </source>
</evidence>
<evidence type="ECO:0000256" key="4">
    <source>
        <dbReference type="ARBA" id="ARBA00025707"/>
    </source>
</evidence>
<comment type="caution">
    <text evidence="6">The sequence shown here is derived from an EMBL/GenBank/DDBJ whole genome shotgun (WGS) entry which is preliminary data.</text>
</comment>
<protein>
    <submittedName>
        <fullName evidence="6">Methyltransferase domain-containing protein</fullName>
    </submittedName>
</protein>
<evidence type="ECO:0000313" key="7">
    <source>
        <dbReference type="Proteomes" id="UP000448867"/>
    </source>
</evidence>
<dbReference type="GO" id="GO:0032259">
    <property type="term" value="P:methylation"/>
    <property type="evidence" value="ECO:0007669"/>
    <property type="project" value="UniProtKB-KW"/>
</dbReference>
<evidence type="ECO:0000256" key="3">
    <source>
        <dbReference type="ARBA" id="ARBA00022679"/>
    </source>
</evidence>
<dbReference type="Proteomes" id="UP000448867">
    <property type="component" value="Unassembled WGS sequence"/>
</dbReference>
<reference evidence="6 7" key="1">
    <citation type="submission" date="2019-11" db="EMBL/GenBank/DDBJ databases">
        <title>Bacillus lacus genome.</title>
        <authorList>
            <person name="Allen C.J."/>
            <person name="Newman J.D."/>
        </authorList>
    </citation>
    <scope>NUCLEOTIDE SEQUENCE [LARGE SCALE GENOMIC DNA]</scope>
    <source>
        <strain evidence="6 7">KCTC 33946</strain>
    </source>
</reference>
<dbReference type="PANTHER" id="PTHR44307:SF2">
    <property type="entry name" value="PHOSPHOETHANOLAMINE METHYLTRANSFERASE ISOFORM X1"/>
    <property type="match status" value="1"/>
</dbReference>
<proteinExistence type="predicted"/>
<comment type="pathway">
    <text evidence="4">Phospholipid metabolism.</text>
</comment>
<keyword evidence="7" id="KW-1185">Reference proteome</keyword>